<organism evidence="2 3">
    <name type="scientific">Rhizoctonia solani</name>
    <dbReference type="NCBI Taxonomy" id="456999"/>
    <lineage>
        <taxon>Eukaryota</taxon>
        <taxon>Fungi</taxon>
        <taxon>Dikarya</taxon>
        <taxon>Basidiomycota</taxon>
        <taxon>Agaricomycotina</taxon>
        <taxon>Agaricomycetes</taxon>
        <taxon>Cantharellales</taxon>
        <taxon>Ceratobasidiaceae</taxon>
        <taxon>Rhizoctonia</taxon>
    </lineage>
</organism>
<name>A0A8H2XYJ6_9AGAM</name>
<dbReference type="PANTHER" id="PTHR43194:SF2">
    <property type="entry name" value="PEROXISOMAL MEMBRANE PROTEIN LPX1"/>
    <property type="match status" value="1"/>
</dbReference>
<dbReference type="PANTHER" id="PTHR43194">
    <property type="entry name" value="HYDROLASE ALPHA/BETA FOLD FAMILY"/>
    <property type="match status" value="1"/>
</dbReference>
<dbReference type="EMBL" id="CAJMXA010000591">
    <property type="protein sequence ID" value="CAE6436645.1"/>
    <property type="molecule type" value="Genomic_DNA"/>
</dbReference>
<dbReference type="AlphaFoldDB" id="A0A8H2XYJ6"/>
<dbReference type="InterPro" id="IPR050228">
    <property type="entry name" value="Carboxylesterase_BioH"/>
</dbReference>
<reference evidence="2" key="1">
    <citation type="submission" date="2021-01" db="EMBL/GenBank/DDBJ databases">
        <authorList>
            <person name="Kaushik A."/>
        </authorList>
    </citation>
    <scope>NUCLEOTIDE SEQUENCE</scope>
    <source>
        <strain evidence="2">AG6-10EEA</strain>
    </source>
</reference>
<dbReference type="Pfam" id="PF12697">
    <property type="entry name" value="Abhydrolase_6"/>
    <property type="match status" value="1"/>
</dbReference>
<dbReference type="InterPro" id="IPR029058">
    <property type="entry name" value="AB_hydrolase_fold"/>
</dbReference>
<dbReference type="Gene3D" id="3.40.50.1820">
    <property type="entry name" value="alpha/beta hydrolase"/>
    <property type="match status" value="1"/>
</dbReference>
<feature type="domain" description="AB hydrolase-1" evidence="1">
    <location>
        <begin position="135"/>
        <end position="428"/>
    </location>
</feature>
<evidence type="ECO:0000259" key="1">
    <source>
        <dbReference type="Pfam" id="PF12697"/>
    </source>
</evidence>
<evidence type="ECO:0000313" key="3">
    <source>
        <dbReference type="Proteomes" id="UP000663853"/>
    </source>
</evidence>
<evidence type="ECO:0000313" key="2">
    <source>
        <dbReference type="EMBL" id="CAE6436645.1"/>
    </source>
</evidence>
<dbReference type="Proteomes" id="UP000663853">
    <property type="component" value="Unassembled WGS sequence"/>
</dbReference>
<sequence length="444" mass="49581">MYYPRPDTPTIREIIPLRTLTPIANKQSVTPPLSAAGNRPFLPGWTCSTHVFQAATPRESAPPGIADKIPVPAGEISKTERLALANAQLDELVKLRHAVASGKTFPENDATMWIAANRYAFDRPRLNGSGPARTLVLTHGTGFHKEIWETTLRYLLATSQGQASVDEIWALDAANHGDSALLNKDKLGELYEWSDHARDLLNFLINFLPESIEPGQIESNLPQVPNQSALRRRERGFADRRIIGIGHSFGGCTVARAAIDSPILFSSIILVDPIIYPLYAIRNYSADFLAEGALTRRERWPDREIAKSNFLKSPFFRAWHPDVLADHVKYGITEEGEGVRLKCSGFQECITFLESGRLQSEVWELLPTLDKRIPLKWMMDSTQAWSTGGLEMTQHTVWRRPVNTTNIKIKGAGHLASIPHEAPEALAREILDFIQTHHGVKPKL</sequence>
<protein>
    <recommendedName>
        <fullName evidence="1">AB hydrolase-1 domain-containing protein</fullName>
    </recommendedName>
</protein>
<gene>
    <name evidence="2" type="ORF">RDB_LOCUS30872</name>
</gene>
<dbReference type="SUPFAM" id="SSF53474">
    <property type="entry name" value="alpha/beta-Hydrolases"/>
    <property type="match status" value="1"/>
</dbReference>
<proteinExistence type="predicted"/>
<accession>A0A8H2XYJ6</accession>
<dbReference type="InterPro" id="IPR000073">
    <property type="entry name" value="AB_hydrolase_1"/>
</dbReference>
<comment type="caution">
    <text evidence="2">The sequence shown here is derived from an EMBL/GenBank/DDBJ whole genome shotgun (WGS) entry which is preliminary data.</text>
</comment>